<protein>
    <recommendedName>
        <fullName evidence="2">Transposase MuDR plant domain-containing protein</fullName>
    </recommendedName>
</protein>
<proteinExistence type="predicted"/>
<feature type="region of interest" description="Disordered" evidence="1">
    <location>
        <begin position="255"/>
        <end position="294"/>
    </location>
</feature>
<evidence type="ECO:0000256" key="1">
    <source>
        <dbReference type="SAM" id="MobiDB-lite"/>
    </source>
</evidence>
<dbReference type="EMBL" id="CM010715">
    <property type="protein sequence ID" value="RZC44863.1"/>
    <property type="molecule type" value="Genomic_DNA"/>
</dbReference>
<evidence type="ECO:0000313" key="3">
    <source>
        <dbReference type="EMBL" id="RZC44863.1"/>
    </source>
</evidence>
<feature type="compositionally biased region" description="Basic and acidic residues" evidence="1">
    <location>
        <begin position="255"/>
        <end position="266"/>
    </location>
</feature>
<feature type="domain" description="Transposase MuDR plant" evidence="2">
    <location>
        <begin position="347"/>
        <end position="389"/>
    </location>
</feature>
<organism evidence="3 4">
    <name type="scientific">Papaver somniferum</name>
    <name type="common">Opium poppy</name>
    <dbReference type="NCBI Taxonomy" id="3469"/>
    <lineage>
        <taxon>Eukaryota</taxon>
        <taxon>Viridiplantae</taxon>
        <taxon>Streptophyta</taxon>
        <taxon>Embryophyta</taxon>
        <taxon>Tracheophyta</taxon>
        <taxon>Spermatophyta</taxon>
        <taxon>Magnoliopsida</taxon>
        <taxon>Ranunculales</taxon>
        <taxon>Papaveraceae</taxon>
        <taxon>Papaveroideae</taxon>
        <taxon>Papaver</taxon>
    </lineage>
</organism>
<dbReference type="Gramene" id="RZC44863">
    <property type="protein sequence ID" value="RZC44863"/>
    <property type="gene ID" value="C5167_037812"/>
</dbReference>
<keyword evidence="4" id="KW-1185">Reference proteome</keyword>
<reference evidence="3 4" key="1">
    <citation type="journal article" date="2018" name="Science">
        <title>The opium poppy genome and morphinan production.</title>
        <authorList>
            <person name="Guo L."/>
            <person name="Winzer T."/>
            <person name="Yang X."/>
            <person name="Li Y."/>
            <person name="Ning Z."/>
            <person name="He Z."/>
            <person name="Teodor R."/>
            <person name="Lu Y."/>
            <person name="Bowser T.A."/>
            <person name="Graham I.A."/>
            <person name="Ye K."/>
        </authorList>
    </citation>
    <scope>NUCLEOTIDE SEQUENCE [LARGE SCALE GENOMIC DNA]</scope>
    <source>
        <strain evidence="4">cv. HN1</strain>
        <tissue evidence="3">Leaves</tissue>
    </source>
</reference>
<evidence type="ECO:0000313" key="4">
    <source>
        <dbReference type="Proteomes" id="UP000316621"/>
    </source>
</evidence>
<dbReference type="Proteomes" id="UP000316621">
    <property type="component" value="Chromosome 1"/>
</dbReference>
<dbReference type="InterPro" id="IPR004332">
    <property type="entry name" value="Transposase_MuDR"/>
</dbReference>
<dbReference type="Pfam" id="PF03108">
    <property type="entry name" value="DBD_Tnp_Mut"/>
    <property type="match status" value="1"/>
</dbReference>
<accession>A0A4Y7I7F9</accession>
<name>A0A4Y7I7F9_PAPSO</name>
<evidence type="ECO:0000259" key="2">
    <source>
        <dbReference type="Pfam" id="PF03108"/>
    </source>
</evidence>
<gene>
    <name evidence="3" type="ORF">C5167_037812</name>
</gene>
<sequence>MYANIMRKYVKNPVRRFRVEESETNKVRFFDNVSVNCGGLNGFCDVVHAAYQLPPIKKVNLTWFSDTDPFYIGSNDEFYEMWDKGVVEDDGYIYLYMNVTHMKVPLTDEFHESSGVSVAQSCYSTPHKAKTTSFLHIDRDAPPVNLDTSSFLTPRKRLLYSKSPELLRRSPRLVSKSIAAVIGSAKKSLFVNMDDDEVVDAEISVELRLSQLEYENNIQLTNNDIDVCHPIDDCRSHIVMMQKWVLKYETSNEKNCDGIENDDPKGKTTVVDEPSDADSGDSSSSSDSEVEEGALSVQNVAEDDEARTVWIHQYEQVWEPHVEDVERTCDFDDDTGNGEQFIDVDIIFVGMEFMDRKDFKNHLRGYAVNKKFQYKLRPNDAERIKVNCKYNKS</sequence>
<dbReference type="AlphaFoldDB" id="A0A4Y7I7F9"/>